<organism evidence="1 2">
    <name type="scientific">Nonomuraea composti</name>
    <dbReference type="NCBI Taxonomy" id="2720023"/>
    <lineage>
        <taxon>Bacteria</taxon>
        <taxon>Bacillati</taxon>
        <taxon>Actinomycetota</taxon>
        <taxon>Actinomycetes</taxon>
        <taxon>Streptosporangiales</taxon>
        <taxon>Streptosporangiaceae</taxon>
        <taxon>Nonomuraea</taxon>
    </lineage>
</organism>
<evidence type="ECO:0000313" key="2">
    <source>
        <dbReference type="Proteomes" id="UP000696294"/>
    </source>
</evidence>
<evidence type="ECO:0000313" key="1">
    <source>
        <dbReference type="EMBL" id="NJP91610.1"/>
    </source>
</evidence>
<dbReference type="EMBL" id="JAATEP010000012">
    <property type="protein sequence ID" value="NJP91610.1"/>
    <property type="molecule type" value="Genomic_DNA"/>
</dbReference>
<name>A0ABX1B4Z5_9ACTN</name>
<dbReference type="Proteomes" id="UP000696294">
    <property type="component" value="Unassembled WGS sequence"/>
</dbReference>
<keyword evidence="2" id="KW-1185">Reference proteome</keyword>
<sequence>MNDETAALLFDVVERLEKSITARECPAIAALQGERLLILSDYDYLRDDQTAAAFEARAAAKAREVSAARWVFAVPQVWMITSNSVYSRSVSNHPLREGEQEAITWMSFDSSDGVDYGRVPYTRRPNGQPVFDEPEVFAIAVRPADHMPGHKLLQALFPGSQ</sequence>
<accession>A0ABX1B4Z5</accession>
<proteinExistence type="predicted"/>
<dbReference type="RefSeq" id="WP_168010936.1">
    <property type="nucleotide sequence ID" value="NZ_JAATEP010000012.1"/>
</dbReference>
<gene>
    <name evidence="1" type="ORF">HCN51_19460</name>
</gene>
<reference evidence="1 2" key="1">
    <citation type="submission" date="2020-03" db="EMBL/GenBank/DDBJ databases">
        <title>WGS of actinomycetes isolated from Thailand.</title>
        <authorList>
            <person name="Thawai C."/>
        </authorList>
    </citation>
    <scope>NUCLEOTIDE SEQUENCE [LARGE SCALE GENOMIC DNA]</scope>
    <source>
        <strain evidence="1 2">FMUSA5-5</strain>
    </source>
</reference>
<protein>
    <submittedName>
        <fullName evidence="1">Uncharacterized protein</fullName>
    </submittedName>
</protein>
<comment type="caution">
    <text evidence="1">The sequence shown here is derived from an EMBL/GenBank/DDBJ whole genome shotgun (WGS) entry which is preliminary data.</text>
</comment>